<dbReference type="RefSeq" id="WP_159552181.1">
    <property type="nucleotide sequence ID" value="NZ_CP035042.1"/>
</dbReference>
<proteinExistence type="predicted"/>
<dbReference type="PANTHER" id="PTHR39624">
    <property type="entry name" value="PROTEIN INVOLVED IN RIMO-MEDIATED BETA-METHYLTHIOLATION OF RIBOSOMAL PROTEIN S12 YCAO"/>
    <property type="match status" value="1"/>
</dbReference>
<dbReference type="InterPro" id="IPR015946">
    <property type="entry name" value="KH_dom-like_a/b"/>
</dbReference>
<dbReference type="Gene3D" id="3.30.300.20">
    <property type="match status" value="1"/>
</dbReference>
<dbReference type="SUPFAM" id="SSF82784">
    <property type="entry name" value="OsmC-like"/>
    <property type="match status" value="1"/>
</dbReference>
<dbReference type="OrthoDB" id="9789573at2"/>
<reference evidence="1 2" key="1">
    <citation type="submission" date="2019-01" db="EMBL/GenBank/DDBJ databases">
        <title>Complete genome of a denitifying bacterium Halomons sp. BC-M4-5.</title>
        <authorList>
            <person name="Wang L."/>
            <person name="Shao Z."/>
        </authorList>
    </citation>
    <scope>NUCLEOTIDE SEQUENCE [LARGE SCALE GENOMIC DNA]</scope>
    <source>
        <strain evidence="1 2">BC-M4-5</strain>
    </source>
</reference>
<dbReference type="InterPro" id="IPR036102">
    <property type="entry name" value="OsmC/Ohrsf"/>
</dbReference>
<evidence type="ECO:0000313" key="2">
    <source>
        <dbReference type="Proteomes" id="UP000464013"/>
    </source>
</evidence>
<organism evidence="1 2">
    <name type="scientific">Billgrantia tianxiuensis</name>
    <dbReference type="NCBI Taxonomy" id="2497861"/>
    <lineage>
        <taxon>Bacteria</taxon>
        <taxon>Pseudomonadati</taxon>
        <taxon>Pseudomonadota</taxon>
        <taxon>Gammaproteobacteria</taxon>
        <taxon>Oceanospirillales</taxon>
        <taxon>Halomonadaceae</taxon>
        <taxon>Billgrantia</taxon>
    </lineage>
</organism>
<dbReference type="EMBL" id="CP035042">
    <property type="protein sequence ID" value="QHC50189.1"/>
    <property type="molecule type" value="Genomic_DNA"/>
</dbReference>
<keyword evidence="2" id="KW-1185">Reference proteome</keyword>
<dbReference type="Pfam" id="PF02566">
    <property type="entry name" value="OsmC"/>
    <property type="match status" value="1"/>
</dbReference>
<evidence type="ECO:0000313" key="1">
    <source>
        <dbReference type="EMBL" id="QHC50189.1"/>
    </source>
</evidence>
<sequence>MHKSIEIVSERNSIFRQRVHIEGFEDLYSDVPVAFGGEGSAPDPHDYFDLSLGACKAITAQMYARRKQWPLEGISVRINRDDSEERKGVYRLEVVMTFHGIEDADQRARLEEISDKCPIHRLMTSATVEVTTSSAAIAGA</sequence>
<dbReference type="Proteomes" id="UP000464013">
    <property type="component" value="Chromosome"/>
</dbReference>
<name>A0A6I6SI38_9GAMM</name>
<dbReference type="AlphaFoldDB" id="A0A6I6SI38"/>
<gene>
    <name evidence="1" type="ORF">EKK97_12150</name>
</gene>
<accession>A0A6I6SI38</accession>
<dbReference type="InterPro" id="IPR003718">
    <property type="entry name" value="OsmC/Ohr_fam"/>
</dbReference>
<dbReference type="PANTHER" id="PTHR39624:SF2">
    <property type="entry name" value="OSMC-LIKE PROTEIN"/>
    <property type="match status" value="1"/>
</dbReference>
<protein>
    <submittedName>
        <fullName evidence="1">OsmC family peroxiredoxin</fullName>
    </submittedName>
</protein>
<dbReference type="KEGG" id="htx:EKK97_12150"/>